<protein>
    <submittedName>
        <fullName evidence="8">Hydrogenase 1 maturation protease</fullName>
    </submittedName>
</protein>
<dbReference type="InterPro" id="IPR004419">
    <property type="entry name" value="Pept_A31_hyd_express"/>
</dbReference>
<evidence type="ECO:0000256" key="3">
    <source>
        <dbReference type="ARBA" id="ARBA00022670"/>
    </source>
</evidence>
<dbReference type="Pfam" id="PF01750">
    <property type="entry name" value="HycI"/>
    <property type="match status" value="1"/>
</dbReference>
<keyword evidence="6" id="KW-0378">Hydrolase</keyword>
<dbReference type="AlphaFoldDB" id="H5SEX4"/>
<gene>
    <name evidence="8" type="ORF">HGMM_F18H05C02</name>
</gene>
<dbReference type="GO" id="GO:0046872">
    <property type="term" value="F:metal ion binding"/>
    <property type="evidence" value="ECO:0007669"/>
    <property type="project" value="UniProtKB-KW"/>
</dbReference>
<reference evidence="8" key="2">
    <citation type="journal article" date="2012" name="PLoS ONE">
        <title>A Deeply Branching Thermophilic Bacterium with an Ancient Acetyl-CoA Pathway Dominates a Subsurface Ecosystem.</title>
        <authorList>
            <person name="Takami H."/>
            <person name="Noguchi H."/>
            <person name="Takaki Y."/>
            <person name="Uchiyama I."/>
            <person name="Toyoda A."/>
            <person name="Nishi S."/>
            <person name="Chee G.-J."/>
            <person name="Arai W."/>
            <person name="Nunoura T."/>
            <person name="Itoh T."/>
            <person name="Hattori M."/>
            <person name="Takai K."/>
        </authorList>
    </citation>
    <scope>NUCLEOTIDE SEQUENCE</scope>
</reference>
<reference evidence="8" key="1">
    <citation type="journal article" date="2005" name="Environ. Microbiol.">
        <title>Genetic and functional properties of uncultivated thermophilic crenarchaeotes from a subsurface gold mine as revealed by analysis of genome fragments.</title>
        <authorList>
            <person name="Nunoura T."/>
            <person name="Hirayama H."/>
            <person name="Takami H."/>
            <person name="Oida H."/>
            <person name="Nishi S."/>
            <person name="Shimamura S."/>
            <person name="Suzuki Y."/>
            <person name="Inagaki F."/>
            <person name="Takai K."/>
            <person name="Nealson K.H."/>
            <person name="Horikoshi K."/>
        </authorList>
    </citation>
    <scope>NUCLEOTIDE SEQUENCE</scope>
</reference>
<dbReference type="Gene3D" id="3.40.50.1450">
    <property type="entry name" value="HybD-like"/>
    <property type="match status" value="1"/>
</dbReference>
<organism evidence="8">
    <name type="scientific">uncultured beta proteobacterium</name>
    <dbReference type="NCBI Taxonomy" id="86027"/>
    <lineage>
        <taxon>Bacteria</taxon>
        <taxon>Pseudomonadati</taxon>
        <taxon>Pseudomonadota</taxon>
        <taxon>Betaproteobacteria</taxon>
        <taxon>environmental samples</taxon>
    </lineage>
</organism>
<feature type="binding site" evidence="7">
    <location>
        <position position="103"/>
    </location>
    <ligand>
        <name>Ni(2+)</name>
        <dbReference type="ChEBI" id="CHEBI:49786"/>
    </ligand>
</feature>
<proteinExistence type="inferred from homology"/>
<dbReference type="GO" id="GO:0008047">
    <property type="term" value="F:enzyme activator activity"/>
    <property type="evidence" value="ECO:0007669"/>
    <property type="project" value="InterPro"/>
</dbReference>
<feature type="binding site" evidence="7">
    <location>
        <position position="26"/>
    </location>
    <ligand>
        <name>Ni(2+)</name>
        <dbReference type="ChEBI" id="CHEBI:49786"/>
    </ligand>
</feature>
<evidence type="ECO:0000313" key="8">
    <source>
        <dbReference type="EMBL" id="BAL54710.1"/>
    </source>
</evidence>
<dbReference type="CDD" id="cd06062">
    <property type="entry name" value="H2MP_MemB-H2up"/>
    <property type="match status" value="1"/>
</dbReference>
<keyword evidence="2 7" id="KW-0533">Nickel</keyword>
<dbReference type="MEROPS" id="A31.002"/>
<evidence type="ECO:0000256" key="1">
    <source>
        <dbReference type="ARBA" id="ARBA00006814"/>
    </source>
</evidence>
<evidence type="ECO:0000256" key="4">
    <source>
        <dbReference type="ARBA" id="ARBA00022723"/>
    </source>
</evidence>
<dbReference type="EMBL" id="AP011698">
    <property type="protein sequence ID" value="BAL54710.1"/>
    <property type="molecule type" value="Genomic_DNA"/>
</dbReference>
<dbReference type="NCBIfam" id="TIGR00072">
    <property type="entry name" value="hydrog_prot"/>
    <property type="match status" value="1"/>
</dbReference>
<dbReference type="NCBIfam" id="TIGR00140">
    <property type="entry name" value="hupD"/>
    <property type="match status" value="1"/>
</dbReference>
<comment type="similarity">
    <text evidence="1">Belongs to the peptidase A31 family.</text>
</comment>
<keyword evidence="3 8" id="KW-0645">Protease</keyword>
<keyword evidence="5" id="KW-0064">Aspartyl protease</keyword>
<dbReference type="PRINTS" id="PR00446">
    <property type="entry name" value="HYDRGNUPTAKE"/>
</dbReference>
<evidence type="ECO:0000256" key="5">
    <source>
        <dbReference type="ARBA" id="ARBA00022750"/>
    </source>
</evidence>
<name>H5SEX4_9PROT</name>
<dbReference type="PANTHER" id="PTHR30302">
    <property type="entry name" value="HYDROGENASE 1 MATURATION PROTEASE"/>
    <property type="match status" value="1"/>
</dbReference>
<feature type="binding site" evidence="7">
    <location>
        <position position="72"/>
    </location>
    <ligand>
        <name>Ni(2+)</name>
        <dbReference type="ChEBI" id="CHEBI:49786"/>
    </ligand>
</feature>
<sequence>MIEMMGGDERYGALVLGIGNVLWADEGFGVRCIEHLLAHWQLPDAVLAMDGGTQGLYLLPYVQQADRLLVFDAVDFGDQPGTLRVAVGNEVPRFLGAHKMSLHQAGFQEVLFAAEMTNAFPREVVLVGIQPAELEDYGGSLTPAVKAQVPAAVETGLAWLRQWGFHPTPRTLPDVALPFDPALALVPYEAGRPSPEAACRFGDERFLGFAMRG</sequence>
<evidence type="ECO:0000256" key="6">
    <source>
        <dbReference type="ARBA" id="ARBA00022801"/>
    </source>
</evidence>
<dbReference type="PANTHER" id="PTHR30302:SF1">
    <property type="entry name" value="HYDROGENASE 2 MATURATION PROTEASE"/>
    <property type="match status" value="1"/>
</dbReference>
<keyword evidence="4 7" id="KW-0479">Metal-binding</keyword>
<evidence type="ECO:0000256" key="2">
    <source>
        <dbReference type="ARBA" id="ARBA00022596"/>
    </source>
</evidence>
<dbReference type="InterPro" id="IPR000671">
    <property type="entry name" value="Peptidase_A31"/>
</dbReference>
<dbReference type="SUPFAM" id="SSF53163">
    <property type="entry name" value="HybD-like"/>
    <property type="match status" value="1"/>
</dbReference>
<dbReference type="GO" id="GO:0016485">
    <property type="term" value="P:protein processing"/>
    <property type="evidence" value="ECO:0007669"/>
    <property type="project" value="InterPro"/>
</dbReference>
<dbReference type="InterPro" id="IPR023430">
    <property type="entry name" value="Pept_HybD-like_dom_sf"/>
</dbReference>
<dbReference type="GO" id="GO:0004190">
    <property type="term" value="F:aspartic-type endopeptidase activity"/>
    <property type="evidence" value="ECO:0007669"/>
    <property type="project" value="UniProtKB-KW"/>
</dbReference>
<evidence type="ECO:0000256" key="7">
    <source>
        <dbReference type="PIRSR" id="PIRSR604419-1"/>
    </source>
</evidence>
<dbReference type="FunFam" id="3.40.50.1450:FF:000002">
    <property type="entry name" value="Hydrogenase 1 maturation protease"/>
    <property type="match status" value="1"/>
</dbReference>
<accession>H5SEX4</accession>